<evidence type="ECO:0000256" key="13">
    <source>
        <dbReference type="RuleBase" id="RU366008"/>
    </source>
</evidence>
<feature type="binding site" evidence="11">
    <location>
        <position position="365"/>
    </location>
    <ligand>
        <name>substrate</name>
    </ligand>
</feature>
<evidence type="ECO:0000256" key="11">
    <source>
        <dbReference type="PIRSR" id="PIRSR605959-2"/>
    </source>
</evidence>
<comment type="catalytic activity">
    <reaction evidence="13">
        <text>4-fumarylacetoacetate + H2O = acetoacetate + fumarate + H(+)</text>
        <dbReference type="Rhea" id="RHEA:10244"/>
        <dbReference type="ChEBI" id="CHEBI:13705"/>
        <dbReference type="ChEBI" id="CHEBI:15377"/>
        <dbReference type="ChEBI" id="CHEBI:15378"/>
        <dbReference type="ChEBI" id="CHEBI:18034"/>
        <dbReference type="ChEBI" id="CHEBI:29806"/>
        <dbReference type="EC" id="3.7.1.2"/>
    </reaction>
</comment>
<evidence type="ECO:0000256" key="7">
    <source>
        <dbReference type="ARBA" id="ARBA00022842"/>
    </source>
</evidence>
<dbReference type="STRING" id="1047168.A0A0F4GDK4"/>
<dbReference type="NCBIfam" id="TIGR01266">
    <property type="entry name" value="fum_ac_acetase"/>
    <property type="match status" value="1"/>
</dbReference>
<name>A0A0F4GDK4_9PEZI</name>
<feature type="binding site" evidence="12">
    <location>
        <position position="136"/>
    </location>
    <ligand>
        <name>Ca(2+)</name>
        <dbReference type="ChEBI" id="CHEBI:29108"/>
    </ligand>
</feature>
<evidence type="ECO:0000256" key="3">
    <source>
        <dbReference type="ARBA" id="ARBA00012094"/>
    </source>
</evidence>
<evidence type="ECO:0000256" key="1">
    <source>
        <dbReference type="ARBA" id="ARBA00004782"/>
    </source>
</evidence>
<dbReference type="Proteomes" id="UP000033647">
    <property type="component" value="Unassembled WGS sequence"/>
</dbReference>
<dbReference type="PANTHER" id="PTHR43069">
    <property type="entry name" value="FUMARYLACETOACETASE"/>
    <property type="match status" value="1"/>
</dbReference>
<dbReference type="Gene3D" id="2.30.30.230">
    <property type="entry name" value="Fumarylacetoacetase, N-terminal domain"/>
    <property type="match status" value="1"/>
</dbReference>
<keyword evidence="5 13" id="KW-0378">Hydrolase</keyword>
<feature type="domain" description="Fumarylacetoacetase-like C-terminal" evidence="14">
    <location>
        <begin position="141"/>
        <end position="426"/>
    </location>
</feature>
<feature type="binding site" evidence="12">
    <location>
        <position position="270"/>
    </location>
    <ligand>
        <name>Mg(2+)</name>
        <dbReference type="ChEBI" id="CHEBI:18420"/>
    </ligand>
</feature>
<comment type="cofactor">
    <cofactor evidence="13">
        <name>Mg(2+)</name>
        <dbReference type="ChEBI" id="CHEBI:18420"/>
    </cofactor>
    <cofactor evidence="13">
        <name>Ca(2+)</name>
        <dbReference type="ChEBI" id="CHEBI:29108"/>
    </cofactor>
</comment>
<feature type="binding site" evidence="12">
    <location>
        <position position="214"/>
    </location>
    <ligand>
        <name>Ca(2+)</name>
        <dbReference type="ChEBI" id="CHEBI:29108"/>
    </ligand>
</feature>
<gene>
    <name evidence="16" type="ORF">TI39_contig4109g00002</name>
</gene>
<dbReference type="Pfam" id="PF01557">
    <property type="entry name" value="FAA_hydrolase"/>
    <property type="match status" value="1"/>
</dbReference>
<feature type="active site" description="Proton acceptor" evidence="10">
    <location>
        <position position="143"/>
    </location>
</feature>
<dbReference type="PANTHER" id="PTHR43069:SF2">
    <property type="entry name" value="FUMARYLACETOACETASE"/>
    <property type="match status" value="1"/>
</dbReference>
<dbReference type="GO" id="GO:0006572">
    <property type="term" value="P:L-tyrosine catabolic process"/>
    <property type="evidence" value="ECO:0007669"/>
    <property type="project" value="UniProtKB-UniRule"/>
</dbReference>
<evidence type="ECO:0000256" key="2">
    <source>
        <dbReference type="ARBA" id="ARBA00010211"/>
    </source>
</evidence>
<dbReference type="OrthoDB" id="9971669at2759"/>
<feature type="binding site" evidence="12">
    <location>
        <position position="212"/>
    </location>
    <ligand>
        <name>Ca(2+)</name>
        <dbReference type="ChEBI" id="CHEBI:29108"/>
    </ligand>
</feature>
<keyword evidence="9 13" id="KW-0585">Phenylalanine catabolism</keyword>
<feature type="binding site" evidence="12">
    <location>
        <position position="246"/>
    </location>
    <ligand>
        <name>Ca(2+)</name>
        <dbReference type="ChEBI" id="CHEBI:29108"/>
    </ligand>
</feature>
<evidence type="ECO:0000259" key="15">
    <source>
        <dbReference type="Pfam" id="PF09298"/>
    </source>
</evidence>
<dbReference type="GO" id="GO:0046872">
    <property type="term" value="F:metal ion binding"/>
    <property type="evidence" value="ECO:0007669"/>
    <property type="project" value="UniProtKB-UniRule"/>
</dbReference>
<dbReference type="InterPro" id="IPR015377">
    <property type="entry name" value="Fumarylacetoacetase_N"/>
</dbReference>
<dbReference type="InterPro" id="IPR005959">
    <property type="entry name" value="Fumarylacetoacetase"/>
</dbReference>
<evidence type="ECO:0000313" key="17">
    <source>
        <dbReference type="Proteomes" id="UP000033647"/>
    </source>
</evidence>
<feature type="binding site" evidence="11">
    <location>
        <position position="138"/>
    </location>
    <ligand>
        <name>substrate</name>
    </ligand>
</feature>
<protein>
    <recommendedName>
        <fullName evidence="3 13">Fumarylacetoacetase</fullName>
        <ecNumber evidence="3 13">3.7.1.2</ecNumber>
    </recommendedName>
    <alternativeName>
        <fullName evidence="13">Fumarylacetoacetate hydrolase</fullName>
    </alternativeName>
</protein>
<dbReference type="EC" id="3.7.1.2" evidence="3 13"/>
<comment type="pathway">
    <text evidence="1 13">Amino-acid degradation; L-phenylalanine degradation; acetoacetate and fumarate from L-phenylalanine: step 6/6.</text>
</comment>
<accession>A0A0F4GDK4</accession>
<dbReference type="GO" id="GO:0006559">
    <property type="term" value="P:L-phenylalanine catabolic process"/>
    <property type="evidence" value="ECO:0007669"/>
    <property type="project" value="UniProtKB-UniRule"/>
</dbReference>
<evidence type="ECO:0000313" key="16">
    <source>
        <dbReference type="EMBL" id="KJX95498.1"/>
    </source>
</evidence>
<dbReference type="EMBL" id="LAFY01004069">
    <property type="protein sequence ID" value="KJX95498.1"/>
    <property type="molecule type" value="Genomic_DNA"/>
</dbReference>
<evidence type="ECO:0000256" key="4">
    <source>
        <dbReference type="ARBA" id="ARBA00022723"/>
    </source>
</evidence>
<sequence length="435" mass="47633">MPPLTSWLKMDPKSHFSLHNIPLGIISTASSSQPRPAVAIGSYALDLQAFAAGNGFSKLSIIQPHQAVFSQSTLNDFAALGRPIHRVFREYIQSILISDGPFPDVLHQNQDLQKSALIPLPQCKLHLPMQIGDYTDFYAGLNHAYNAGCLFRTPATALQPNYKHLPVGYHGRASSIVISGTPIRRPNGQILLDPTAEPKRPILSPSRKLDIELELGCFVCTPNEQGVPVGIEEAEERLFGVVLLNDWSARDIQAWEYVPLGPFLAKSFATTISPWVVLMDALEPFKTAGIESETEVLPYLKEKDRKSRYAIDLKFSLTPDGEGQERTTLTKTSAKELLFSFPQMLAHHTVGGCPMKTGDLMGSGTISGTERGEFGSLLELTEGGKREVELKGGEKRRFLEDGDVAVLEGVCGEEGGLVGFGECVGRIERAVEMKF</sequence>
<evidence type="ECO:0000256" key="9">
    <source>
        <dbReference type="ARBA" id="ARBA00023232"/>
    </source>
</evidence>
<keyword evidence="7 12" id="KW-0460">Magnesium</keyword>
<comment type="caution">
    <text evidence="16">The sequence shown here is derived from an EMBL/GenBank/DDBJ whole genome shotgun (WGS) entry which is preliminary data.</text>
</comment>
<evidence type="ECO:0000256" key="10">
    <source>
        <dbReference type="PIRSR" id="PIRSR605959-1"/>
    </source>
</evidence>
<comment type="similarity">
    <text evidence="2 13">Belongs to the FAH family.</text>
</comment>
<evidence type="ECO:0000256" key="5">
    <source>
        <dbReference type="ARBA" id="ARBA00022801"/>
    </source>
</evidence>
<evidence type="ECO:0000259" key="14">
    <source>
        <dbReference type="Pfam" id="PF01557"/>
    </source>
</evidence>
<dbReference type="Pfam" id="PF09298">
    <property type="entry name" value="FAA_hydrolase_N"/>
    <property type="match status" value="1"/>
</dbReference>
<dbReference type="SUPFAM" id="SSF63433">
    <property type="entry name" value="Fumarylacetoacetate hydrolase, FAH, N-terminal domain"/>
    <property type="match status" value="1"/>
</dbReference>
<dbReference type="GO" id="GO:1902000">
    <property type="term" value="P:homogentisate catabolic process"/>
    <property type="evidence" value="ECO:0007669"/>
    <property type="project" value="TreeGrafter"/>
</dbReference>
<feature type="binding site" evidence="11">
    <location>
        <position position="152"/>
    </location>
    <ligand>
        <name>substrate</name>
    </ligand>
</feature>
<keyword evidence="6 12" id="KW-0106">Calcium</keyword>
<reference evidence="16 17" key="1">
    <citation type="submission" date="2015-03" db="EMBL/GenBank/DDBJ databases">
        <title>RNA-seq based gene annotation and comparative genomics of four Zymoseptoria species reveal species-specific pathogenicity related genes and transposable element activity.</title>
        <authorList>
            <person name="Grandaubert J."/>
            <person name="Bhattacharyya A."/>
            <person name="Stukenbrock E.H."/>
        </authorList>
    </citation>
    <scope>NUCLEOTIDE SEQUENCE [LARGE SCALE GENOMIC DNA]</scope>
    <source>
        <strain evidence="16 17">Zb18110</strain>
    </source>
</reference>
<evidence type="ECO:0000256" key="12">
    <source>
        <dbReference type="PIRSR" id="PIRSR605959-3"/>
    </source>
</evidence>
<feature type="binding site" evidence="11">
    <location>
        <position position="253"/>
    </location>
    <ligand>
        <name>substrate</name>
    </ligand>
</feature>
<keyword evidence="8 13" id="KW-0828">Tyrosine catabolism</keyword>
<dbReference type="Gene3D" id="3.90.850.10">
    <property type="entry name" value="Fumarylacetoacetase-like, C-terminal domain"/>
    <property type="match status" value="1"/>
</dbReference>
<feature type="binding site" evidence="11">
    <location>
        <position position="257"/>
    </location>
    <ligand>
        <name>substrate</name>
    </ligand>
</feature>
<organism evidence="16 17">
    <name type="scientific">Zymoseptoria brevis</name>
    <dbReference type="NCBI Taxonomy" id="1047168"/>
    <lineage>
        <taxon>Eukaryota</taxon>
        <taxon>Fungi</taxon>
        <taxon>Dikarya</taxon>
        <taxon>Ascomycota</taxon>
        <taxon>Pezizomycotina</taxon>
        <taxon>Dothideomycetes</taxon>
        <taxon>Dothideomycetidae</taxon>
        <taxon>Mycosphaerellales</taxon>
        <taxon>Mycosphaerellaceae</taxon>
        <taxon>Zymoseptoria</taxon>
    </lineage>
</organism>
<evidence type="ECO:0000256" key="8">
    <source>
        <dbReference type="ARBA" id="ARBA00022878"/>
    </source>
</evidence>
<feature type="binding site" evidence="12">
    <location>
        <position position="266"/>
    </location>
    <ligand>
        <name>Mg(2+)</name>
        <dbReference type="ChEBI" id="CHEBI:18420"/>
    </ligand>
</feature>
<dbReference type="UniPathway" id="UPA00139">
    <property type="reaction ID" value="UER00341"/>
</dbReference>
<dbReference type="FunFam" id="3.90.850.10:FF:000009">
    <property type="entry name" value="Fumarylacetoacetase"/>
    <property type="match status" value="1"/>
</dbReference>
<feature type="binding site" evidence="12">
    <location>
        <position position="246"/>
    </location>
    <ligand>
        <name>Mg(2+)</name>
        <dbReference type="ChEBI" id="CHEBI:18420"/>
    </ligand>
</feature>
<dbReference type="InterPro" id="IPR036663">
    <property type="entry name" value="Fumarylacetoacetase_C_sf"/>
</dbReference>
<dbReference type="AlphaFoldDB" id="A0A0F4GDK4"/>
<keyword evidence="17" id="KW-1185">Reference proteome</keyword>
<evidence type="ECO:0000256" key="6">
    <source>
        <dbReference type="ARBA" id="ARBA00022837"/>
    </source>
</evidence>
<dbReference type="GO" id="GO:0004334">
    <property type="term" value="F:fumarylacetoacetase activity"/>
    <property type="evidence" value="ECO:0007669"/>
    <property type="project" value="UniProtKB-UniRule"/>
</dbReference>
<feature type="domain" description="Fumarylacetoacetase N-terminal" evidence="15">
    <location>
        <begin position="19"/>
        <end position="128"/>
    </location>
</feature>
<dbReference type="SUPFAM" id="SSF56529">
    <property type="entry name" value="FAH"/>
    <property type="match status" value="1"/>
</dbReference>
<dbReference type="InterPro" id="IPR036462">
    <property type="entry name" value="Fumarylacetoacetase_N_sf"/>
</dbReference>
<proteinExistence type="inferred from homology"/>
<dbReference type="InterPro" id="IPR011234">
    <property type="entry name" value="Fumarylacetoacetase-like_C"/>
</dbReference>
<keyword evidence="4 12" id="KW-0479">Metal-binding</keyword>